<keyword evidence="1" id="KW-0812">Transmembrane</keyword>
<dbReference type="Proteomes" id="UP000216857">
    <property type="component" value="Unassembled WGS sequence"/>
</dbReference>
<organism evidence="3 4">
    <name type="scientific">Bordetella genomosp. 9</name>
    <dbReference type="NCBI Taxonomy" id="1416803"/>
    <lineage>
        <taxon>Bacteria</taxon>
        <taxon>Pseudomonadati</taxon>
        <taxon>Pseudomonadota</taxon>
        <taxon>Betaproteobacteria</taxon>
        <taxon>Burkholderiales</taxon>
        <taxon>Alcaligenaceae</taxon>
        <taxon>Bordetella</taxon>
    </lineage>
</organism>
<name>A0A261R4I7_9BORD</name>
<proteinExistence type="predicted"/>
<accession>A0A261R4I7</accession>
<evidence type="ECO:0000313" key="3">
    <source>
        <dbReference type="EMBL" id="OZI19936.1"/>
    </source>
</evidence>
<protein>
    <recommendedName>
        <fullName evidence="2">Sodium symporter small subunit domain-containing protein</fullName>
    </recommendedName>
</protein>
<dbReference type="AlphaFoldDB" id="A0A261R4I7"/>
<sequence>MAHTPTPQNAESVDELLASRARAPLWGRNVRLIALLLVLWAALTVVPAWFARSLLFPVAGWPFAYWMAAFGAPLAYLAIVVAYARIMNGADGDD</sequence>
<dbReference type="InterPro" id="IPR019886">
    <property type="entry name" value="Na_symporter_ssu"/>
</dbReference>
<keyword evidence="4" id="KW-1185">Reference proteome</keyword>
<gene>
    <name evidence="3" type="ORF">CAL26_20480</name>
</gene>
<feature type="domain" description="Sodium symporter small subunit" evidence="2">
    <location>
        <begin position="24"/>
        <end position="91"/>
    </location>
</feature>
<dbReference type="EMBL" id="NEVJ01000003">
    <property type="protein sequence ID" value="OZI19936.1"/>
    <property type="molecule type" value="Genomic_DNA"/>
</dbReference>
<dbReference type="OrthoDB" id="9797746at2"/>
<feature type="transmembrane region" description="Helical" evidence="1">
    <location>
        <begin position="63"/>
        <end position="84"/>
    </location>
</feature>
<keyword evidence="1" id="KW-0472">Membrane</keyword>
<dbReference type="Pfam" id="PF13937">
    <property type="entry name" value="DUF4212"/>
    <property type="match status" value="1"/>
</dbReference>
<evidence type="ECO:0000259" key="2">
    <source>
        <dbReference type="Pfam" id="PF13937"/>
    </source>
</evidence>
<evidence type="ECO:0000313" key="4">
    <source>
        <dbReference type="Proteomes" id="UP000216857"/>
    </source>
</evidence>
<comment type="caution">
    <text evidence="3">The sequence shown here is derived from an EMBL/GenBank/DDBJ whole genome shotgun (WGS) entry which is preliminary data.</text>
</comment>
<reference evidence="3" key="1">
    <citation type="submission" date="2017-05" db="EMBL/GenBank/DDBJ databases">
        <title>Complete and WGS of Bordetella genogroups.</title>
        <authorList>
            <person name="Spilker T."/>
            <person name="Lipuma J."/>
        </authorList>
    </citation>
    <scope>NUCLEOTIDE SEQUENCE</scope>
    <source>
        <strain evidence="3">AU21707</strain>
    </source>
</reference>
<dbReference type="NCBIfam" id="TIGR03647">
    <property type="entry name" value="Na_symport_sm"/>
    <property type="match status" value="1"/>
</dbReference>
<feature type="transmembrane region" description="Helical" evidence="1">
    <location>
        <begin position="30"/>
        <end position="51"/>
    </location>
</feature>
<evidence type="ECO:0000256" key="1">
    <source>
        <dbReference type="SAM" id="Phobius"/>
    </source>
</evidence>
<dbReference type="RefSeq" id="WP_094848556.1">
    <property type="nucleotide sequence ID" value="NZ_NEVJ01000003.1"/>
</dbReference>
<keyword evidence="1" id="KW-1133">Transmembrane helix</keyword>